<organism evidence="1">
    <name type="scientific">Arundo donax</name>
    <name type="common">Giant reed</name>
    <name type="synonym">Donax arundinaceus</name>
    <dbReference type="NCBI Taxonomy" id="35708"/>
    <lineage>
        <taxon>Eukaryota</taxon>
        <taxon>Viridiplantae</taxon>
        <taxon>Streptophyta</taxon>
        <taxon>Embryophyta</taxon>
        <taxon>Tracheophyta</taxon>
        <taxon>Spermatophyta</taxon>
        <taxon>Magnoliopsida</taxon>
        <taxon>Liliopsida</taxon>
        <taxon>Poales</taxon>
        <taxon>Poaceae</taxon>
        <taxon>PACMAD clade</taxon>
        <taxon>Arundinoideae</taxon>
        <taxon>Arundineae</taxon>
        <taxon>Arundo</taxon>
    </lineage>
</organism>
<protein>
    <submittedName>
        <fullName evidence="1">MRP1</fullName>
    </submittedName>
</protein>
<name>A0A0A9F445_ARUDO</name>
<dbReference type="EMBL" id="GBRH01190091">
    <property type="protein sequence ID" value="JAE07805.1"/>
    <property type="molecule type" value="Transcribed_RNA"/>
</dbReference>
<dbReference type="AlphaFoldDB" id="A0A0A9F445"/>
<sequence>MTAEGPFAEGPFAEISMSLACLVACNAHGTMLSSDTCCP</sequence>
<reference evidence="1" key="1">
    <citation type="submission" date="2014-09" db="EMBL/GenBank/DDBJ databases">
        <authorList>
            <person name="Magalhaes I.L.F."/>
            <person name="Oliveira U."/>
            <person name="Santos F.R."/>
            <person name="Vidigal T.H.D.A."/>
            <person name="Brescovit A.D."/>
            <person name="Santos A.J."/>
        </authorList>
    </citation>
    <scope>NUCLEOTIDE SEQUENCE</scope>
    <source>
        <tissue evidence="1">Shoot tissue taken approximately 20 cm above the soil surface</tissue>
    </source>
</reference>
<proteinExistence type="predicted"/>
<reference evidence="1" key="2">
    <citation type="journal article" date="2015" name="Data Brief">
        <title>Shoot transcriptome of the giant reed, Arundo donax.</title>
        <authorList>
            <person name="Barrero R.A."/>
            <person name="Guerrero F.D."/>
            <person name="Moolhuijzen P."/>
            <person name="Goolsby J.A."/>
            <person name="Tidwell J."/>
            <person name="Bellgard S.E."/>
            <person name="Bellgard M.I."/>
        </authorList>
    </citation>
    <scope>NUCLEOTIDE SEQUENCE</scope>
    <source>
        <tissue evidence="1">Shoot tissue taken approximately 20 cm above the soil surface</tissue>
    </source>
</reference>
<evidence type="ECO:0000313" key="1">
    <source>
        <dbReference type="EMBL" id="JAE07805.1"/>
    </source>
</evidence>
<accession>A0A0A9F445</accession>